<gene>
    <name evidence="1" type="ORF">TrST_g6336</name>
</gene>
<reference evidence="2" key="1">
    <citation type="journal article" date="2023" name="Commun. Biol.">
        <title>Genome analysis of Parmales, the sister group of diatoms, reveals the evolutionary specialization of diatoms from phago-mixotrophs to photoautotrophs.</title>
        <authorList>
            <person name="Ban H."/>
            <person name="Sato S."/>
            <person name="Yoshikawa S."/>
            <person name="Yamada K."/>
            <person name="Nakamura Y."/>
            <person name="Ichinomiya M."/>
            <person name="Sato N."/>
            <person name="Blanc-Mathieu R."/>
            <person name="Endo H."/>
            <person name="Kuwata A."/>
            <person name="Ogata H."/>
        </authorList>
    </citation>
    <scope>NUCLEOTIDE SEQUENCE [LARGE SCALE GENOMIC DNA]</scope>
    <source>
        <strain evidence="2">NIES 3701</strain>
    </source>
</reference>
<dbReference type="Proteomes" id="UP001165085">
    <property type="component" value="Unassembled WGS sequence"/>
</dbReference>
<sequence>MRPPLSIRKPLVLKSTSTPPTRIMDSFINDGLRLGGDHGKVEVLTSSPSSEVSANCPVRIYYTPPPTFTPTTLTLSYNAWTSDSYIPGDIDYTLSQSLKDSDLSLGTHYVNFVVPNFALQLKLSFHDTFNFDMGPSGEGFKIHVTDVQVERDGKIYEARHDPLTHTLELISEI</sequence>
<evidence type="ECO:0000313" key="1">
    <source>
        <dbReference type="EMBL" id="GMH99236.1"/>
    </source>
</evidence>
<comment type="caution">
    <text evidence="1">The sequence shown here is derived from an EMBL/GenBank/DDBJ whole genome shotgun (WGS) entry which is preliminary data.</text>
</comment>
<keyword evidence="2" id="KW-1185">Reference proteome</keyword>
<dbReference type="AlphaFoldDB" id="A0A9W7BXA8"/>
<name>A0A9W7BXA8_9STRA</name>
<accession>A0A9W7BXA8</accession>
<protein>
    <submittedName>
        <fullName evidence="1">Uncharacterized protein</fullName>
    </submittedName>
</protein>
<dbReference type="EMBL" id="BRXY01000540">
    <property type="protein sequence ID" value="GMH99236.1"/>
    <property type="molecule type" value="Genomic_DNA"/>
</dbReference>
<proteinExistence type="predicted"/>
<organism evidence="1 2">
    <name type="scientific">Triparma strigata</name>
    <dbReference type="NCBI Taxonomy" id="1606541"/>
    <lineage>
        <taxon>Eukaryota</taxon>
        <taxon>Sar</taxon>
        <taxon>Stramenopiles</taxon>
        <taxon>Ochrophyta</taxon>
        <taxon>Bolidophyceae</taxon>
        <taxon>Parmales</taxon>
        <taxon>Triparmaceae</taxon>
        <taxon>Triparma</taxon>
    </lineage>
</organism>
<evidence type="ECO:0000313" key="2">
    <source>
        <dbReference type="Proteomes" id="UP001165085"/>
    </source>
</evidence>